<reference evidence="1" key="1">
    <citation type="journal article" date="2020" name="Stud. Mycol.">
        <title>101 Dothideomycetes genomes: a test case for predicting lifestyles and emergence of pathogens.</title>
        <authorList>
            <person name="Haridas S."/>
            <person name="Albert R."/>
            <person name="Binder M."/>
            <person name="Bloem J."/>
            <person name="Labutti K."/>
            <person name="Salamov A."/>
            <person name="Andreopoulos B."/>
            <person name="Baker S."/>
            <person name="Barry K."/>
            <person name="Bills G."/>
            <person name="Bluhm B."/>
            <person name="Cannon C."/>
            <person name="Castanera R."/>
            <person name="Culley D."/>
            <person name="Daum C."/>
            <person name="Ezra D."/>
            <person name="Gonzalez J."/>
            <person name="Henrissat B."/>
            <person name="Kuo A."/>
            <person name="Liang C."/>
            <person name="Lipzen A."/>
            <person name="Lutzoni F."/>
            <person name="Magnuson J."/>
            <person name="Mondo S."/>
            <person name="Nolan M."/>
            <person name="Ohm R."/>
            <person name="Pangilinan J."/>
            <person name="Park H.-J."/>
            <person name="Ramirez L."/>
            <person name="Alfaro M."/>
            <person name="Sun H."/>
            <person name="Tritt A."/>
            <person name="Yoshinaga Y."/>
            <person name="Zwiers L.-H."/>
            <person name="Turgeon B."/>
            <person name="Goodwin S."/>
            <person name="Spatafora J."/>
            <person name="Crous P."/>
            <person name="Grigoriev I."/>
        </authorList>
    </citation>
    <scope>NUCLEOTIDE SEQUENCE</scope>
    <source>
        <strain evidence="1">HMLAC05119</strain>
    </source>
</reference>
<dbReference type="EMBL" id="ML979133">
    <property type="protein sequence ID" value="KAF1918717.1"/>
    <property type="molecule type" value="Genomic_DNA"/>
</dbReference>
<dbReference type="OrthoDB" id="2861623at2759"/>
<sequence>MTSFSTFSEMAWVFLRDDEVDCGSLAEDQPNLDANHDDSIAFIRHSLHPEINTDLPSPGRMNYESSAEINRAMQLAQSKADRDYYMDALVSFINAVRVSQTQWQGGVTPVEDFVKRHVMTIEFIPNLYP</sequence>
<dbReference type="AlphaFoldDB" id="A0A6A5QXZ5"/>
<dbReference type="SUPFAM" id="SSF48576">
    <property type="entry name" value="Terpenoid synthases"/>
    <property type="match status" value="1"/>
</dbReference>
<evidence type="ECO:0000313" key="2">
    <source>
        <dbReference type="Proteomes" id="UP000800096"/>
    </source>
</evidence>
<name>A0A6A5QXZ5_AMPQU</name>
<dbReference type="Gene3D" id="1.10.600.10">
    <property type="entry name" value="Farnesyl Diphosphate Synthase"/>
    <property type="match status" value="1"/>
</dbReference>
<organism evidence="1 2">
    <name type="scientific">Ampelomyces quisqualis</name>
    <name type="common">Powdery mildew agent</name>
    <dbReference type="NCBI Taxonomy" id="50730"/>
    <lineage>
        <taxon>Eukaryota</taxon>
        <taxon>Fungi</taxon>
        <taxon>Dikarya</taxon>
        <taxon>Ascomycota</taxon>
        <taxon>Pezizomycotina</taxon>
        <taxon>Dothideomycetes</taxon>
        <taxon>Pleosporomycetidae</taxon>
        <taxon>Pleosporales</taxon>
        <taxon>Pleosporineae</taxon>
        <taxon>Phaeosphaeriaceae</taxon>
        <taxon>Ampelomyces</taxon>
    </lineage>
</organism>
<dbReference type="InterPro" id="IPR008949">
    <property type="entry name" value="Isoprenoid_synthase_dom_sf"/>
</dbReference>
<proteinExistence type="predicted"/>
<evidence type="ECO:0000313" key="1">
    <source>
        <dbReference type="EMBL" id="KAF1918717.1"/>
    </source>
</evidence>
<dbReference type="Proteomes" id="UP000800096">
    <property type="component" value="Unassembled WGS sequence"/>
</dbReference>
<protein>
    <submittedName>
        <fullName evidence="1">Uncharacterized protein</fullName>
    </submittedName>
</protein>
<accession>A0A6A5QXZ5</accession>
<keyword evidence="2" id="KW-1185">Reference proteome</keyword>
<gene>
    <name evidence="1" type="ORF">BDU57DRAFT_118909</name>
</gene>